<evidence type="ECO:0000313" key="10">
    <source>
        <dbReference type="Proteomes" id="UP000799429"/>
    </source>
</evidence>
<protein>
    <recommendedName>
        <fullName evidence="7">Thiamine pyrophosphokinase</fullName>
        <ecNumber evidence="7">2.7.6.2</ecNumber>
    </recommendedName>
</protein>
<dbReference type="GO" id="GO:0006772">
    <property type="term" value="P:thiamine metabolic process"/>
    <property type="evidence" value="ECO:0007669"/>
    <property type="project" value="InterPro"/>
</dbReference>
<dbReference type="GO" id="GO:0016301">
    <property type="term" value="F:kinase activity"/>
    <property type="evidence" value="ECO:0007669"/>
    <property type="project" value="UniProtKB-UniRule"/>
</dbReference>
<comment type="catalytic activity">
    <reaction evidence="7">
        <text>thiamine + ATP = thiamine diphosphate + AMP + H(+)</text>
        <dbReference type="Rhea" id="RHEA:11576"/>
        <dbReference type="ChEBI" id="CHEBI:15378"/>
        <dbReference type="ChEBI" id="CHEBI:18385"/>
        <dbReference type="ChEBI" id="CHEBI:30616"/>
        <dbReference type="ChEBI" id="CHEBI:58937"/>
        <dbReference type="ChEBI" id="CHEBI:456215"/>
    </reaction>
</comment>
<keyword evidence="10" id="KW-1185">Reference proteome</keyword>
<dbReference type="Pfam" id="PF04263">
    <property type="entry name" value="TPK_catalytic"/>
    <property type="match status" value="1"/>
</dbReference>
<dbReference type="InterPro" id="IPR007371">
    <property type="entry name" value="TPK_catalytic"/>
</dbReference>
<dbReference type="CDD" id="cd07995">
    <property type="entry name" value="TPK"/>
    <property type="match status" value="1"/>
</dbReference>
<evidence type="ECO:0000256" key="5">
    <source>
        <dbReference type="ARBA" id="ARBA00022777"/>
    </source>
</evidence>
<dbReference type="PIRSF" id="PIRSF031057">
    <property type="entry name" value="Thiamin_pyrophosphokinase"/>
    <property type="match status" value="1"/>
</dbReference>
<dbReference type="SMART" id="SM00983">
    <property type="entry name" value="TPK_B1_binding"/>
    <property type="match status" value="1"/>
</dbReference>
<dbReference type="GO" id="GO:0030975">
    <property type="term" value="F:thiamine binding"/>
    <property type="evidence" value="ECO:0007669"/>
    <property type="project" value="UniProtKB-UniRule"/>
</dbReference>
<keyword evidence="3 7" id="KW-0808">Transferase</keyword>
<dbReference type="PANTHER" id="PTHR13622">
    <property type="entry name" value="THIAMIN PYROPHOSPHOKINASE"/>
    <property type="match status" value="1"/>
</dbReference>
<dbReference type="InterPro" id="IPR007373">
    <property type="entry name" value="Thiamin_PyroPKinase_B1-bd"/>
</dbReference>
<dbReference type="Pfam" id="PF04265">
    <property type="entry name" value="TPK_B1_binding"/>
    <property type="match status" value="1"/>
</dbReference>
<keyword evidence="6 7" id="KW-0067">ATP-binding</keyword>
<dbReference type="OrthoDB" id="25149at2759"/>
<dbReference type="Proteomes" id="UP000799429">
    <property type="component" value="Unassembled WGS sequence"/>
</dbReference>
<gene>
    <name evidence="9" type="ORF">M501DRAFT_995727</name>
</gene>
<feature type="domain" description="Thiamin pyrophosphokinase thiamin-binding" evidence="8">
    <location>
        <begin position="179"/>
        <end position="241"/>
    </location>
</feature>
<evidence type="ECO:0000256" key="7">
    <source>
        <dbReference type="PIRNR" id="PIRNR031057"/>
    </source>
</evidence>
<dbReference type="NCBIfam" id="TIGR01378">
    <property type="entry name" value="thi_PPkinase"/>
    <property type="match status" value="1"/>
</dbReference>
<dbReference type="InterPro" id="IPR036759">
    <property type="entry name" value="TPK_catalytic_sf"/>
</dbReference>
<proteinExistence type="inferred from homology"/>
<dbReference type="SUPFAM" id="SSF63862">
    <property type="entry name" value="Thiamin pyrophosphokinase, substrate-binding domain"/>
    <property type="match status" value="1"/>
</dbReference>
<evidence type="ECO:0000259" key="8">
    <source>
        <dbReference type="SMART" id="SM00983"/>
    </source>
</evidence>
<evidence type="ECO:0000256" key="3">
    <source>
        <dbReference type="ARBA" id="ARBA00022679"/>
    </source>
</evidence>
<comment type="similarity">
    <text evidence="2 7">Belongs to the thiamine pyrophosphokinase family.</text>
</comment>
<keyword evidence="4 7" id="KW-0547">Nucleotide-binding</keyword>
<evidence type="ECO:0000313" key="9">
    <source>
        <dbReference type="EMBL" id="KAF2837190.1"/>
    </source>
</evidence>
<dbReference type="InterPro" id="IPR006282">
    <property type="entry name" value="Thi_PPkinase"/>
</dbReference>
<evidence type="ECO:0000256" key="2">
    <source>
        <dbReference type="ARBA" id="ARBA00006785"/>
    </source>
</evidence>
<evidence type="ECO:0000256" key="4">
    <source>
        <dbReference type="ARBA" id="ARBA00022741"/>
    </source>
</evidence>
<reference evidence="9" key="1">
    <citation type="journal article" date="2020" name="Stud. Mycol.">
        <title>101 Dothideomycetes genomes: a test case for predicting lifestyles and emergence of pathogens.</title>
        <authorList>
            <person name="Haridas S."/>
            <person name="Albert R."/>
            <person name="Binder M."/>
            <person name="Bloem J."/>
            <person name="Labutti K."/>
            <person name="Salamov A."/>
            <person name="Andreopoulos B."/>
            <person name="Baker S."/>
            <person name="Barry K."/>
            <person name="Bills G."/>
            <person name="Bluhm B."/>
            <person name="Cannon C."/>
            <person name="Castanera R."/>
            <person name="Culley D."/>
            <person name="Daum C."/>
            <person name="Ezra D."/>
            <person name="Gonzalez J."/>
            <person name="Henrissat B."/>
            <person name="Kuo A."/>
            <person name="Liang C."/>
            <person name="Lipzen A."/>
            <person name="Lutzoni F."/>
            <person name="Magnuson J."/>
            <person name="Mondo S."/>
            <person name="Nolan M."/>
            <person name="Ohm R."/>
            <person name="Pangilinan J."/>
            <person name="Park H.-J."/>
            <person name="Ramirez L."/>
            <person name="Alfaro M."/>
            <person name="Sun H."/>
            <person name="Tritt A."/>
            <person name="Yoshinaga Y."/>
            <person name="Zwiers L.-H."/>
            <person name="Turgeon B."/>
            <person name="Goodwin S."/>
            <person name="Spatafora J."/>
            <person name="Crous P."/>
            <person name="Grigoriev I."/>
        </authorList>
    </citation>
    <scope>NUCLEOTIDE SEQUENCE</scope>
    <source>
        <strain evidence="9">CBS 101060</strain>
    </source>
</reference>
<sequence length="256" mass="29089">MDYDAAKLLKVDTTDPRSVHTNIIILNQPIKRFDILKRIWNHARFRLCVDGGANRLYDLLTGPLHELRERFLPDIVCGDLDSLRHDVRQYYEQRGVKVQQDPDQYSTDFGKAMQKVYSLPNAGSRETIILGSLANRVDQGLGLLHELLREQKRNPHIKLWLFSETSVSFILTPGFSAIHACMAEKIFTENVGLIPIYGPCTITTTGLEWDVHEWPTSMGTQVSTSNHVVKDIVTVTTDNEILFTIELQPSFPLSGR</sequence>
<comment type="pathway">
    <text evidence="1 7">Cofactor biosynthesis; thiamine diphosphate biosynthesis; thiamine diphosphate from thiamine: step 1/1.</text>
</comment>
<dbReference type="AlphaFoldDB" id="A0A9P4S736"/>
<evidence type="ECO:0000256" key="1">
    <source>
        <dbReference type="ARBA" id="ARBA00005078"/>
    </source>
</evidence>
<dbReference type="SUPFAM" id="SSF63999">
    <property type="entry name" value="Thiamin pyrophosphokinase, catalytic domain"/>
    <property type="match status" value="1"/>
</dbReference>
<dbReference type="EC" id="2.7.6.2" evidence="7"/>
<keyword evidence="5 7" id="KW-0418">Kinase</keyword>
<evidence type="ECO:0000256" key="6">
    <source>
        <dbReference type="ARBA" id="ARBA00022840"/>
    </source>
</evidence>
<dbReference type="InterPro" id="IPR036371">
    <property type="entry name" value="TPK_B1-bd_sf"/>
</dbReference>
<dbReference type="GO" id="GO:0009229">
    <property type="term" value="P:thiamine diphosphate biosynthetic process"/>
    <property type="evidence" value="ECO:0007669"/>
    <property type="project" value="UniProtKB-UniRule"/>
</dbReference>
<dbReference type="PANTHER" id="PTHR13622:SF8">
    <property type="entry name" value="THIAMIN PYROPHOSPHOKINASE 1"/>
    <property type="match status" value="1"/>
</dbReference>
<dbReference type="GO" id="GO:0004788">
    <property type="term" value="F:thiamine diphosphokinase activity"/>
    <property type="evidence" value="ECO:0007669"/>
    <property type="project" value="UniProtKB-UniRule"/>
</dbReference>
<comment type="caution">
    <text evidence="9">The sequence shown here is derived from an EMBL/GenBank/DDBJ whole genome shotgun (WGS) entry which is preliminary data.</text>
</comment>
<dbReference type="GO" id="GO:0005524">
    <property type="term" value="F:ATP binding"/>
    <property type="evidence" value="ECO:0007669"/>
    <property type="project" value="UniProtKB-UniRule"/>
</dbReference>
<name>A0A9P4S736_9PEZI</name>
<accession>A0A9P4S736</accession>
<dbReference type="EMBL" id="MU006100">
    <property type="protein sequence ID" value="KAF2837190.1"/>
    <property type="molecule type" value="Genomic_DNA"/>
</dbReference>
<dbReference type="InterPro" id="IPR016966">
    <property type="entry name" value="Thiamin_pyrophosphokinase_euk"/>
</dbReference>
<organism evidence="9 10">
    <name type="scientific">Patellaria atrata CBS 101060</name>
    <dbReference type="NCBI Taxonomy" id="1346257"/>
    <lineage>
        <taxon>Eukaryota</taxon>
        <taxon>Fungi</taxon>
        <taxon>Dikarya</taxon>
        <taxon>Ascomycota</taxon>
        <taxon>Pezizomycotina</taxon>
        <taxon>Dothideomycetes</taxon>
        <taxon>Dothideomycetes incertae sedis</taxon>
        <taxon>Patellariales</taxon>
        <taxon>Patellariaceae</taxon>
        <taxon>Patellaria</taxon>
    </lineage>
</organism>
<dbReference type="Gene3D" id="3.40.50.10240">
    <property type="entry name" value="Thiamin pyrophosphokinase, catalytic domain"/>
    <property type="match status" value="1"/>
</dbReference>